<keyword evidence="2" id="KW-0378">Hydrolase</keyword>
<reference evidence="2" key="1">
    <citation type="submission" date="2020-07" db="EMBL/GenBank/DDBJ databases">
        <authorList>
            <person name="Pettersson B.M.F."/>
            <person name="Behra P.R.K."/>
            <person name="Ramesh M."/>
            <person name="Das S."/>
            <person name="Dasgupta S."/>
            <person name="Kirsebom L.A."/>
        </authorList>
    </citation>
    <scope>NUCLEOTIDE SEQUENCE</scope>
    <source>
        <strain evidence="2">DSM 44615</strain>
    </source>
</reference>
<dbReference type="AlphaFoldDB" id="A0A9X2YM90"/>
<dbReference type="PANTHER" id="PTHR43194">
    <property type="entry name" value="HYDROLASE ALPHA/BETA FOLD FAMILY"/>
    <property type="match status" value="1"/>
</dbReference>
<name>A0A9X2YM90_9MYCO</name>
<gene>
    <name evidence="2" type="ORF">H7I41_08650</name>
</gene>
<dbReference type="EMBL" id="JACKSJ010000062">
    <property type="protein sequence ID" value="MCV7169990.1"/>
    <property type="molecule type" value="Genomic_DNA"/>
</dbReference>
<dbReference type="GO" id="GO:0016787">
    <property type="term" value="F:hydrolase activity"/>
    <property type="evidence" value="ECO:0007669"/>
    <property type="project" value="UniProtKB-KW"/>
</dbReference>
<dbReference type="Gene3D" id="3.40.50.1820">
    <property type="entry name" value="alpha/beta hydrolase"/>
    <property type="match status" value="1"/>
</dbReference>
<dbReference type="RefSeq" id="WP_264012167.1">
    <property type="nucleotide sequence ID" value="NZ_JACKSJ010000062.1"/>
</dbReference>
<evidence type="ECO:0000259" key="1">
    <source>
        <dbReference type="Pfam" id="PF12697"/>
    </source>
</evidence>
<dbReference type="InterPro" id="IPR050228">
    <property type="entry name" value="Carboxylesterase_BioH"/>
</dbReference>
<feature type="domain" description="AB hydrolase-1" evidence="1">
    <location>
        <begin position="31"/>
        <end position="258"/>
    </location>
</feature>
<proteinExistence type="predicted"/>
<keyword evidence="3" id="KW-1185">Reference proteome</keyword>
<protein>
    <submittedName>
        <fullName evidence="2">Alpha/beta fold hydrolase</fullName>
    </submittedName>
</protein>
<dbReference type="Pfam" id="PF12697">
    <property type="entry name" value="Abhydrolase_6"/>
    <property type="match status" value="1"/>
</dbReference>
<reference evidence="2" key="2">
    <citation type="journal article" date="2022" name="BMC Genomics">
        <title>Comparative genome analysis of mycobacteria focusing on tRNA and non-coding RNA.</title>
        <authorList>
            <person name="Behra P.R.K."/>
            <person name="Pettersson B.M.F."/>
            <person name="Ramesh M."/>
            <person name="Das S."/>
            <person name="Dasgupta S."/>
            <person name="Kirsebom L.A."/>
        </authorList>
    </citation>
    <scope>NUCLEOTIDE SEQUENCE</scope>
    <source>
        <strain evidence="2">DSM 44615</strain>
    </source>
</reference>
<sequence length="270" mass="29264">MARRTTIRDTAFVQENAKHQGDMPMTTKPPVLLLHGVFGKPALMRPWVDVLQSAGYRVVTPTLPGRDPSDDATLTRTGIPECFAVASAAYDALGEPAIVIGHSMGGLLAQKIAAAREPVALVLLASVPPGILWTQPRMTPYLLPILPALLRGRPFLPSPRTMRNVPLVTLPPAEQDQLIPELVRDSGRVFRQMSFGAAPTRVRAADVTCPVLCVSGGADRNVASWISRRIAKRYSAEHQVHPDLPHWIVAASAVDRVAPPVLRWLTDVGV</sequence>
<accession>A0A9X2YM90</accession>
<organism evidence="2 3">
    <name type="scientific">[Mycobacterium] manitobense</name>
    <dbReference type="NCBI Taxonomy" id="190147"/>
    <lineage>
        <taxon>Bacteria</taxon>
        <taxon>Bacillati</taxon>
        <taxon>Actinomycetota</taxon>
        <taxon>Actinomycetes</taxon>
        <taxon>Mycobacteriales</taxon>
        <taxon>Mycobacteriaceae</taxon>
        <taxon>Mycolicibacterium</taxon>
    </lineage>
</organism>
<dbReference type="PANTHER" id="PTHR43194:SF5">
    <property type="entry name" value="PIMELOYL-[ACYL-CARRIER PROTEIN] METHYL ESTER ESTERASE"/>
    <property type="match status" value="1"/>
</dbReference>
<evidence type="ECO:0000313" key="2">
    <source>
        <dbReference type="EMBL" id="MCV7169990.1"/>
    </source>
</evidence>
<dbReference type="InterPro" id="IPR029058">
    <property type="entry name" value="AB_hydrolase_fold"/>
</dbReference>
<dbReference type="InterPro" id="IPR000073">
    <property type="entry name" value="AB_hydrolase_1"/>
</dbReference>
<evidence type="ECO:0000313" key="3">
    <source>
        <dbReference type="Proteomes" id="UP001140293"/>
    </source>
</evidence>
<dbReference type="Proteomes" id="UP001140293">
    <property type="component" value="Unassembled WGS sequence"/>
</dbReference>
<comment type="caution">
    <text evidence="2">The sequence shown here is derived from an EMBL/GenBank/DDBJ whole genome shotgun (WGS) entry which is preliminary data.</text>
</comment>
<dbReference type="SUPFAM" id="SSF53474">
    <property type="entry name" value="alpha/beta-Hydrolases"/>
    <property type="match status" value="1"/>
</dbReference>